<protein>
    <submittedName>
        <fullName evidence="1">Uncharacterized protein</fullName>
    </submittedName>
</protein>
<evidence type="ECO:0000313" key="1">
    <source>
        <dbReference type="EMBL" id="UZJ23506.1"/>
    </source>
</evidence>
<dbReference type="EMBL" id="CP110615">
    <property type="protein sequence ID" value="UZJ23506.1"/>
    <property type="molecule type" value="Genomic_DNA"/>
</dbReference>
<dbReference type="Proteomes" id="UP001164965">
    <property type="component" value="Chromosome"/>
</dbReference>
<organism evidence="1 2">
    <name type="scientific">Rhodococcus antarcticus</name>
    <dbReference type="NCBI Taxonomy" id="2987751"/>
    <lineage>
        <taxon>Bacteria</taxon>
        <taxon>Bacillati</taxon>
        <taxon>Actinomycetota</taxon>
        <taxon>Actinomycetes</taxon>
        <taxon>Mycobacteriales</taxon>
        <taxon>Nocardiaceae</taxon>
        <taxon>Rhodococcus</taxon>
    </lineage>
</organism>
<dbReference type="RefSeq" id="WP_265381613.1">
    <property type="nucleotide sequence ID" value="NZ_CP110615.1"/>
</dbReference>
<name>A0ABY6NVU8_9NOCA</name>
<gene>
    <name evidence="1" type="ORF">RHODO2019_09710</name>
</gene>
<proteinExistence type="predicted"/>
<sequence length="234" mass="22530">MTAGRTWLVAVVALLALVLVVGAGTPPSTSAPGAALGPETGEQVSAYTAGAAQSVAGAGAADELWALLSPDAELDPAAAAALVGGVRTARVLLRVPVDRVQTPLDALEVADQGDLAAELTELARLAGGRQVGLAQVGAGRAAAIAQLAGTRLESGCACVVGLVLHGTGEQLRAVAARAGVRAVQVAPPGTGYGGLSVVPLLPGQTTTIGPGPDDGAVPDTVFPSSGLSGSGGGG</sequence>
<keyword evidence="2" id="KW-1185">Reference proteome</keyword>
<reference evidence="1" key="1">
    <citation type="submission" date="2022-10" db="EMBL/GenBank/DDBJ databases">
        <title>Rhodococcus sp.75.</title>
        <authorList>
            <person name="Sun M."/>
        </authorList>
    </citation>
    <scope>NUCLEOTIDE SEQUENCE</scope>
    <source>
        <strain evidence="1">75</strain>
    </source>
</reference>
<accession>A0ABY6NVU8</accession>
<evidence type="ECO:0000313" key="2">
    <source>
        <dbReference type="Proteomes" id="UP001164965"/>
    </source>
</evidence>